<keyword evidence="6 11" id="KW-0732">Signal</keyword>
<evidence type="ECO:0000256" key="9">
    <source>
        <dbReference type="ARBA" id="ARBA00023180"/>
    </source>
</evidence>
<evidence type="ECO:0000256" key="10">
    <source>
        <dbReference type="ARBA" id="ARBA00037399"/>
    </source>
</evidence>
<gene>
    <name evidence="12" type="ORF">CISIN_1g044068mg</name>
</gene>
<dbReference type="InterPro" id="IPR018202">
    <property type="entry name" value="Ser_caboxypep_ser_AS"/>
</dbReference>
<dbReference type="GO" id="GO:0004185">
    <property type="term" value="F:serine-type carboxypeptidase activity"/>
    <property type="evidence" value="ECO:0000318"/>
    <property type="project" value="GO_Central"/>
</dbReference>
<dbReference type="PANTHER" id="PTHR11802:SF460">
    <property type="entry name" value="CARBOXYPEPTIDASE"/>
    <property type="match status" value="1"/>
</dbReference>
<evidence type="ECO:0000313" key="12">
    <source>
        <dbReference type="EMBL" id="KDO49122.1"/>
    </source>
</evidence>
<name>A0A067ED44_CITSI</name>
<dbReference type="Gene3D" id="3.40.50.1820">
    <property type="entry name" value="alpha/beta hydrolase"/>
    <property type="match status" value="1"/>
</dbReference>
<reference evidence="12 13" key="1">
    <citation type="submission" date="2014-04" db="EMBL/GenBank/DDBJ databases">
        <authorList>
            <consortium name="International Citrus Genome Consortium"/>
            <person name="Gmitter F."/>
            <person name="Chen C."/>
            <person name="Farmerie W."/>
            <person name="Harkins T."/>
            <person name="Desany B."/>
            <person name="Mohiuddin M."/>
            <person name="Kodira C."/>
            <person name="Borodovsky M."/>
            <person name="Lomsadze A."/>
            <person name="Burns P."/>
            <person name="Jenkins J."/>
            <person name="Prochnik S."/>
            <person name="Shu S."/>
            <person name="Chapman J."/>
            <person name="Pitluck S."/>
            <person name="Schmutz J."/>
            <person name="Rokhsar D."/>
        </authorList>
    </citation>
    <scope>NUCLEOTIDE SEQUENCE</scope>
</reference>
<dbReference type="GO" id="GO:0006508">
    <property type="term" value="P:proteolysis"/>
    <property type="evidence" value="ECO:0007669"/>
    <property type="project" value="UniProtKB-KW"/>
</dbReference>
<dbReference type="InterPro" id="IPR029058">
    <property type="entry name" value="AB_hydrolase_fold"/>
</dbReference>
<dbReference type="Pfam" id="PF00450">
    <property type="entry name" value="Peptidase_S10"/>
    <property type="match status" value="1"/>
</dbReference>
<dbReference type="FunFam" id="3.40.50.11320:FF:000001">
    <property type="entry name" value="Carboxypeptidase"/>
    <property type="match status" value="1"/>
</dbReference>
<keyword evidence="4 11" id="KW-0121">Carboxypeptidase</keyword>
<dbReference type="eggNOG" id="KOG1282">
    <property type="taxonomic scope" value="Eukaryota"/>
</dbReference>
<dbReference type="FunFam" id="3.40.50.1820:FF:000030">
    <property type="entry name" value="Carboxypeptidase"/>
    <property type="match status" value="1"/>
</dbReference>
<keyword evidence="9" id="KW-0325">Glycoprotein</keyword>
<dbReference type="AlphaFoldDB" id="A0A067ED44"/>
<evidence type="ECO:0000256" key="1">
    <source>
        <dbReference type="ARBA" id="ARBA00004613"/>
    </source>
</evidence>
<evidence type="ECO:0000256" key="4">
    <source>
        <dbReference type="ARBA" id="ARBA00022645"/>
    </source>
</evidence>
<dbReference type="SUPFAM" id="SSF53474">
    <property type="entry name" value="alpha/beta-Hydrolases"/>
    <property type="match status" value="1"/>
</dbReference>
<comment type="similarity">
    <text evidence="2 11">Belongs to the peptidase S10 family.</text>
</comment>
<keyword evidence="5 11" id="KW-0645">Protease</keyword>
<feature type="signal peptide" evidence="11">
    <location>
        <begin position="1"/>
        <end position="20"/>
    </location>
</feature>
<evidence type="ECO:0000256" key="5">
    <source>
        <dbReference type="ARBA" id="ARBA00022670"/>
    </source>
</evidence>
<dbReference type="PROSITE" id="PS00560">
    <property type="entry name" value="CARBOXYPEPT_SER_HIS"/>
    <property type="match status" value="1"/>
</dbReference>
<dbReference type="PROSITE" id="PS00131">
    <property type="entry name" value="CARBOXYPEPT_SER_SER"/>
    <property type="match status" value="1"/>
</dbReference>
<protein>
    <recommendedName>
        <fullName evidence="11">Carboxypeptidase</fullName>
        <ecNumber evidence="11">3.4.16.-</ecNumber>
    </recommendedName>
</protein>
<evidence type="ECO:0000256" key="2">
    <source>
        <dbReference type="ARBA" id="ARBA00009431"/>
    </source>
</evidence>
<proteinExistence type="inferred from homology"/>
<evidence type="ECO:0000313" key="13">
    <source>
        <dbReference type="Proteomes" id="UP000027120"/>
    </source>
</evidence>
<keyword evidence="8" id="KW-1015">Disulfide bond</keyword>
<evidence type="ECO:0000256" key="8">
    <source>
        <dbReference type="ARBA" id="ARBA00023157"/>
    </source>
</evidence>
<dbReference type="PRINTS" id="PR00724">
    <property type="entry name" value="CRBOXYPTASEC"/>
</dbReference>
<dbReference type="PaxDb" id="2711-XP_006480243.1"/>
<dbReference type="InterPro" id="IPR001563">
    <property type="entry name" value="Peptidase_S10"/>
</dbReference>
<evidence type="ECO:0000256" key="3">
    <source>
        <dbReference type="ARBA" id="ARBA00022525"/>
    </source>
</evidence>
<dbReference type="Gene3D" id="6.10.250.940">
    <property type="match status" value="1"/>
</dbReference>
<evidence type="ECO:0000256" key="11">
    <source>
        <dbReference type="RuleBase" id="RU361156"/>
    </source>
</evidence>
<comment type="subcellular location">
    <subcellularLocation>
        <location evidence="1">Secreted</location>
    </subcellularLocation>
</comment>
<feature type="chain" id="PRO_5005103613" description="Carboxypeptidase" evidence="11">
    <location>
        <begin position="21"/>
        <end position="481"/>
    </location>
</feature>
<dbReference type="GO" id="GO:0005576">
    <property type="term" value="C:extracellular region"/>
    <property type="evidence" value="ECO:0007669"/>
    <property type="project" value="UniProtKB-SubCell"/>
</dbReference>
<dbReference type="PANTHER" id="PTHR11802">
    <property type="entry name" value="SERINE PROTEASE FAMILY S10 SERINE CARBOXYPEPTIDASE"/>
    <property type="match status" value="1"/>
</dbReference>
<dbReference type="InterPro" id="IPR033124">
    <property type="entry name" value="Ser_caboxypep_his_AS"/>
</dbReference>
<dbReference type="Gene3D" id="3.40.50.11320">
    <property type="match status" value="1"/>
</dbReference>
<dbReference type="EMBL" id="KK785120">
    <property type="protein sequence ID" value="KDO49122.1"/>
    <property type="molecule type" value="Genomic_DNA"/>
</dbReference>
<organism evidence="12 13">
    <name type="scientific">Citrus sinensis</name>
    <name type="common">Sweet orange</name>
    <name type="synonym">Citrus aurantium var. sinensis</name>
    <dbReference type="NCBI Taxonomy" id="2711"/>
    <lineage>
        <taxon>Eukaryota</taxon>
        <taxon>Viridiplantae</taxon>
        <taxon>Streptophyta</taxon>
        <taxon>Embryophyta</taxon>
        <taxon>Tracheophyta</taxon>
        <taxon>Spermatophyta</taxon>
        <taxon>Magnoliopsida</taxon>
        <taxon>eudicotyledons</taxon>
        <taxon>Gunneridae</taxon>
        <taxon>Pentapetalae</taxon>
        <taxon>rosids</taxon>
        <taxon>malvids</taxon>
        <taxon>Sapindales</taxon>
        <taxon>Rutaceae</taxon>
        <taxon>Aurantioideae</taxon>
        <taxon>Citrus</taxon>
    </lineage>
</organism>
<keyword evidence="7 11" id="KW-0378">Hydrolase</keyword>
<comment type="function">
    <text evidence="10">Probable carboxypeptidase.</text>
</comment>
<accession>A0A067ED44</accession>
<keyword evidence="13" id="KW-1185">Reference proteome</keyword>
<sequence length="481" mass="53425">MKVVFALLLLLLSLEAFVQCEMRMEYDLLGKFIKAQQEGRYVDYSGAPKEAGEELTVYIGPQEGLKEADKIEKLPGQPYGVEIDQYSGYVTVDPKAGRALFYYFVESQNSSTKPLVLWLNGGPGCSSFGFGAMMELGPFRVNSDGKSLSHNEYAWNNVANMLFLESPAGVGFSYSNTSSDYVMNGDERTAADSYTFLLNWFERFPEYKSRAFFLAGESYAGHYIPQVALTILQFNKNQTFINLKGLAMGDAWIDTETGNKGMFDFYWTHALISDEVIHGINSNCNFTKFSKACASYLIKAYESMGNINILDIYAPLCSSSFSTSSVLPFDPCSEIYVHSYLNSPQVQKSLHANVTGIRGPWQDCSDTVLRHWKDSPLTVLPSIQELMTSGISVYIYSGDTDGMVPTISTRYSINKLEAKVKTAWYPWYIQGEVGGYVVGYQNLTFVAIRGAGHMVPSSQPARALAFFSSFLDGKLPPAAKS</sequence>
<dbReference type="SMR" id="A0A067ED44"/>
<dbReference type="EC" id="3.4.16.-" evidence="11"/>
<evidence type="ECO:0000256" key="7">
    <source>
        <dbReference type="ARBA" id="ARBA00022801"/>
    </source>
</evidence>
<evidence type="ECO:0000256" key="6">
    <source>
        <dbReference type="ARBA" id="ARBA00022729"/>
    </source>
</evidence>
<keyword evidence="3" id="KW-0964">Secreted</keyword>
<dbReference type="Proteomes" id="UP000027120">
    <property type="component" value="Unassembled WGS sequence"/>
</dbReference>